<proteinExistence type="predicted"/>
<sequence length="567" mass="65369">MNKILKNIRKEYSSSKLKTTDNINIVVGNVWSKINGELDREIINRIDDKLSYFVQGAWFSKLYKDGIWDGYIRFFNKKTRIFPTGFLGDTEKILKNSNKKFSVVDKREKIKHDANILEKVFSSNQNIVPRLYQKKAVMSVAKNSCGVITIPTGTGKTIVINYVIKLIDISSNKKRKHLIITHGTSLLSQLKDEIEKFQNEEIGYIAEGMWNEKRITVASVDSLFGLLQNPYKLRKTKIKKTKEEISDKVRSKKELLEKTENFLLSIDALYCDEAHHSPAKTFKTVINKISNASFRLGFTATYDRKGENETNLKSVTGKILYKKSISWMINKGYLAKPTIILIEYKGKDIEEQDHWSKDYSSGISANKPRNIMLANIVEKCIDKNLSSVVFVVKKEHGDNILNLLNSRHDNEIKYLTGKDSQDAVRKPVMKSFVNGEIRSLLCTRIFNEGMDFPQANCGIRCGAQEYKGGIIQQLGRILRKVKSPISKDIDRKEVQRVFWFDILDVHSRILAKHSLSRIETYESEKEFEVIYSSIKEIERIINERIKEVKIIKKKTSKKNNKNSSKKR</sequence>
<protein>
    <submittedName>
        <fullName evidence="7">Putative type III restriction enzyme</fullName>
    </submittedName>
</protein>
<dbReference type="InterPro" id="IPR027417">
    <property type="entry name" value="P-loop_NTPase"/>
</dbReference>
<keyword evidence="1" id="KW-0547">Nucleotide-binding</keyword>
<gene>
    <name evidence="7" type="ORF">MM415B01975_0006</name>
</gene>
<evidence type="ECO:0000259" key="5">
    <source>
        <dbReference type="PROSITE" id="PS51192"/>
    </source>
</evidence>
<keyword evidence="4" id="KW-0067">ATP-binding</keyword>
<dbReference type="InterPro" id="IPR014001">
    <property type="entry name" value="Helicase_ATP-bd"/>
</dbReference>
<dbReference type="GO" id="GO:0003677">
    <property type="term" value="F:DNA binding"/>
    <property type="evidence" value="ECO:0007669"/>
    <property type="project" value="InterPro"/>
</dbReference>
<dbReference type="GO" id="GO:0005524">
    <property type="term" value="F:ATP binding"/>
    <property type="evidence" value="ECO:0007669"/>
    <property type="project" value="UniProtKB-KW"/>
</dbReference>
<dbReference type="Gene3D" id="3.30.780.20">
    <property type="match status" value="1"/>
</dbReference>
<evidence type="ECO:0000256" key="3">
    <source>
        <dbReference type="ARBA" id="ARBA00022806"/>
    </source>
</evidence>
<dbReference type="PANTHER" id="PTHR11274:SF0">
    <property type="entry name" value="GENERAL TRANSCRIPTION AND DNA REPAIR FACTOR IIH HELICASE SUBUNIT XPB"/>
    <property type="match status" value="1"/>
</dbReference>
<dbReference type="PROSITE" id="PS51194">
    <property type="entry name" value="HELICASE_CTER"/>
    <property type="match status" value="1"/>
</dbReference>
<dbReference type="Pfam" id="PF00271">
    <property type="entry name" value="Helicase_C"/>
    <property type="match status" value="1"/>
</dbReference>
<dbReference type="SMART" id="SM00487">
    <property type="entry name" value="DEXDc"/>
    <property type="match status" value="1"/>
</dbReference>
<name>A0A6M3IHB7_9ZZZZ</name>
<dbReference type="Pfam" id="PF21241">
    <property type="entry name" value="UvsW_N"/>
    <property type="match status" value="1"/>
</dbReference>
<dbReference type="GO" id="GO:0016787">
    <property type="term" value="F:hydrolase activity"/>
    <property type="evidence" value="ECO:0007669"/>
    <property type="project" value="UniProtKB-KW"/>
</dbReference>
<keyword evidence="3" id="KW-0347">Helicase</keyword>
<evidence type="ECO:0000259" key="6">
    <source>
        <dbReference type="PROSITE" id="PS51194"/>
    </source>
</evidence>
<organism evidence="7">
    <name type="scientific">viral metagenome</name>
    <dbReference type="NCBI Taxonomy" id="1070528"/>
    <lineage>
        <taxon>unclassified sequences</taxon>
        <taxon>metagenomes</taxon>
        <taxon>organismal metagenomes</taxon>
    </lineage>
</organism>
<dbReference type="PROSITE" id="PS51192">
    <property type="entry name" value="HELICASE_ATP_BIND_1"/>
    <property type="match status" value="1"/>
</dbReference>
<dbReference type="Pfam" id="PF04851">
    <property type="entry name" value="ResIII"/>
    <property type="match status" value="1"/>
</dbReference>
<dbReference type="EMBL" id="MT141187">
    <property type="protein sequence ID" value="QJA55872.1"/>
    <property type="molecule type" value="Genomic_DNA"/>
</dbReference>
<keyword evidence="2" id="KW-0378">Hydrolase</keyword>
<feature type="domain" description="Helicase C-terminal" evidence="6">
    <location>
        <begin position="372"/>
        <end position="538"/>
    </location>
</feature>
<reference evidence="7" key="1">
    <citation type="submission" date="2020-03" db="EMBL/GenBank/DDBJ databases">
        <title>The deep terrestrial virosphere.</title>
        <authorList>
            <person name="Holmfeldt K."/>
            <person name="Nilsson E."/>
            <person name="Simone D."/>
            <person name="Lopez-Fernandez M."/>
            <person name="Wu X."/>
            <person name="de Brujin I."/>
            <person name="Lundin D."/>
            <person name="Andersson A."/>
            <person name="Bertilsson S."/>
            <person name="Dopson M."/>
        </authorList>
    </citation>
    <scope>NUCLEOTIDE SEQUENCE</scope>
    <source>
        <strain evidence="7">MM415B01975</strain>
    </source>
</reference>
<dbReference type="Gene3D" id="3.40.50.300">
    <property type="entry name" value="P-loop containing nucleotide triphosphate hydrolases"/>
    <property type="match status" value="2"/>
</dbReference>
<accession>A0A6M3IHB7</accession>
<evidence type="ECO:0000313" key="7">
    <source>
        <dbReference type="EMBL" id="QJA55872.1"/>
    </source>
</evidence>
<dbReference type="InterPro" id="IPR049409">
    <property type="entry name" value="UvsW_N"/>
</dbReference>
<dbReference type="PANTHER" id="PTHR11274">
    <property type="entry name" value="RAD25/XP-B DNA REPAIR HELICASE"/>
    <property type="match status" value="1"/>
</dbReference>
<dbReference type="SUPFAM" id="SSF52540">
    <property type="entry name" value="P-loop containing nucleoside triphosphate hydrolases"/>
    <property type="match status" value="2"/>
</dbReference>
<dbReference type="InterPro" id="IPR001650">
    <property type="entry name" value="Helicase_C-like"/>
</dbReference>
<dbReference type="SMART" id="SM00490">
    <property type="entry name" value="HELICc"/>
    <property type="match status" value="1"/>
</dbReference>
<feature type="domain" description="Helicase ATP-binding" evidence="5">
    <location>
        <begin position="137"/>
        <end position="320"/>
    </location>
</feature>
<evidence type="ECO:0000256" key="2">
    <source>
        <dbReference type="ARBA" id="ARBA00022801"/>
    </source>
</evidence>
<dbReference type="AlphaFoldDB" id="A0A6M3IHB7"/>
<dbReference type="InterPro" id="IPR050615">
    <property type="entry name" value="ATP-dep_DNA_Helicase"/>
</dbReference>
<dbReference type="InterPro" id="IPR049430">
    <property type="entry name" value="UvsW_N_sf"/>
</dbReference>
<evidence type="ECO:0000256" key="4">
    <source>
        <dbReference type="ARBA" id="ARBA00022840"/>
    </source>
</evidence>
<dbReference type="InterPro" id="IPR006935">
    <property type="entry name" value="Helicase/UvrB_N"/>
</dbReference>
<dbReference type="GO" id="GO:0004386">
    <property type="term" value="F:helicase activity"/>
    <property type="evidence" value="ECO:0007669"/>
    <property type="project" value="UniProtKB-KW"/>
</dbReference>
<evidence type="ECO:0000256" key="1">
    <source>
        <dbReference type="ARBA" id="ARBA00022741"/>
    </source>
</evidence>